<reference evidence="2" key="1">
    <citation type="submission" date="2020-06" db="EMBL/GenBank/DDBJ databases">
        <authorList>
            <person name="Li T."/>
            <person name="Hu X."/>
            <person name="Zhang T."/>
            <person name="Song X."/>
            <person name="Zhang H."/>
            <person name="Dai N."/>
            <person name="Sheng W."/>
            <person name="Hou X."/>
            <person name="Wei L."/>
        </authorList>
    </citation>
    <scope>NUCLEOTIDE SEQUENCE</scope>
    <source>
        <strain evidence="2">KEN8</strain>
        <tissue evidence="2">Leaf</tissue>
    </source>
</reference>
<keyword evidence="1" id="KW-0732">Signal</keyword>
<dbReference type="EMBL" id="JACGWM010000001">
    <property type="protein sequence ID" value="KAL0396569.1"/>
    <property type="molecule type" value="Genomic_DNA"/>
</dbReference>
<reference evidence="2" key="2">
    <citation type="journal article" date="2024" name="Plant">
        <title>Genomic evolution and insights into agronomic trait innovations of Sesamum species.</title>
        <authorList>
            <person name="Miao H."/>
            <person name="Wang L."/>
            <person name="Qu L."/>
            <person name="Liu H."/>
            <person name="Sun Y."/>
            <person name="Le M."/>
            <person name="Wang Q."/>
            <person name="Wei S."/>
            <person name="Zheng Y."/>
            <person name="Lin W."/>
            <person name="Duan Y."/>
            <person name="Cao H."/>
            <person name="Xiong S."/>
            <person name="Wang X."/>
            <person name="Wei L."/>
            <person name="Li C."/>
            <person name="Ma Q."/>
            <person name="Ju M."/>
            <person name="Zhao R."/>
            <person name="Li G."/>
            <person name="Mu C."/>
            <person name="Tian Q."/>
            <person name="Mei H."/>
            <person name="Zhang T."/>
            <person name="Gao T."/>
            <person name="Zhang H."/>
        </authorList>
    </citation>
    <scope>NUCLEOTIDE SEQUENCE</scope>
    <source>
        <strain evidence="2">KEN8</strain>
    </source>
</reference>
<feature type="chain" id="PRO_5043777809" evidence="1">
    <location>
        <begin position="21"/>
        <end position="224"/>
    </location>
</feature>
<evidence type="ECO:0000313" key="2">
    <source>
        <dbReference type="EMBL" id="KAL0396569.1"/>
    </source>
</evidence>
<gene>
    <name evidence="2" type="ORF">Scaly_0105300</name>
</gene>
<accession>A0AAW2SWD4</accession>
<evidence type="ECO:0000256" key="1">
    <source>
        <dbReference type="SAM" id="SignalP"/>
    </source>
</evidence>
<feature type="signal peptide" evidence="1">
    <location>
        <begin position="1"/>
        <end position="20"/>
    </location>
</feature>
<name>A0AAW2SWD4_9LAMI</name>
<proteinExistence type="predicted"/>
<comment type="caution">
    <text evidence="2">The sequence shown here is derived from an EMBL/GenBank/DDBJ whole genome shotgun (WGS) entry which is preliminary data.</text>
</comment>
<dbReference type="AlphaFoldDB" id="A0AAW2SWD4"/>
<protein>
    <submittedName>
        <fullName evidence="2">Uncharacterized protein</fullName>
    </submittedName>
</protein>
<organism evidence="2">
    <name type="scientific">Sesamum calycinum</name>
    <dbReference type="NCBI Taxonomy" id="2727403"/>
    <lineage>
        <taxon>Eukaryota</taxon>
        <taxon>Viridiplantae</taxon>
        <taxon>Streptophyta</taxon>
        <taxon>Embryophyta</taxon>
        <taxon>Tracheophyta</taxon>
        <taxon>Spermatophyta</taxon>
        <taxon>Magnoliopsida</taxon>
        <taxon>eudicotyledons</taxon>
        <taxon>Gunneridae</taxon>
        <taxon>Pentapetalae</taxon>
        <taxon>asterids</taxon>
        <taxon>lamiids</taxon>
        <taxon>Lamiales</taxon>
        <taxon>Pedaliaceae</taxon>
        <taxon>Sesamum</taxon>
    </lineage>
</organism>
<sequence>MLVVFLEIWFNLFLVSLRFCSVSLDFAGNYPLTWNLVCQNVHSIVVLPDRGTPNLQNELPLNISYVEIPNFVKSEMCLNSEPDLQNQINLKVDKLNNYAPCVLDVDIEKGKAEIPKSNEESAVILKSDDSVAKTFQREICFQIGGKFMQLLMKHGVELPKFTSRGQSSVLVSTDRRGANFTDILGFFSLSLKIFLISGFIDPKLVVEHGNDYPNISNTESEANQ</sequence>